<dbReference type="OrthoDB" id="3364872at2759"/>
<evidence type="ECO:0000313" key="5">
    <source>
        <dbReference type="Proteomes" id="UP000319663"/>
    </source>
</evidence>
<dbReference type="Proteomes" id="UP000319663">
    <property type="component" value="Unassembled WGS sequence"/>
</dbReference>
<feature type="compositionally biased region" description="Acidic residues" evidence="2">
    <location>
        <begin position="222"/>
        <end position="234"/>
    </location>
</feature>
<reference evidence="4 5" key="1">
    <citation type="submission" date="2019-06" db="EMBL/GenBank/DDBJ databases">
        <title>Wine fermentation using esterase from Monascus purpureus.</title>
        <authorList>
            <person name="Geng C."/>
            <person name="Zhang Y."/>
        </authorList>
    </citation>
    <scope>NUCLEOTIDE SEQUENCE [LARGE SCALE GENOMIC DNA]</scope>
    <source>
        <strain evidence="4">HQ1</strain>
    </source>
</reference>
<dbReference type="Pfam" id="PF09073">
    <property type="entry name" value="BUD22"/>
    <property type="match status" value="1"/>
</dbReference>
<evidence type="ECO:0000256" key="2">
    <source>
        <dbReference type="SAM" id="MobiDB-lite"/>
    </source>
</evidence>
<feature type="compositionally biased region" description="Basic and acidic residues" evidence="2">
    <location>
        <begin position="408"/>
        <end position="421"/>
    </location>
</feature>
<evidence type="ECO:0000256" key="1">
    <source>
        <dbReference type="ARBA" id="ARBA00023054"/>
    </source>
</evidence>
<feature type="region of interest" description="Disordered" evidence="2">
    <location>
        <begin position="169"/>
        <end position="449"/>
    </location>
</feature>
<protein>
    <recommendedName>
        <fullName evidence="3">Bud22 domain-containing protein</fullName>
    </recommendedName>
</protein>
<dbReference type="EMBL" id="VIFY01000001">
    <property type="protein sequence ID" value="TQB77606.1"/>
    <property type="molecule type" value="Genomic_DNA"/>
</dbReference>
<name>A0A507R781_MONPU</name>
<feature type="compositionally biased region" description="Acidic residues" evidence="2">
    <location>
        <begin position="247"/>
        <end position="259"/>
    </location>
</feature>
<feature type="compositionally biased region" description="Basic and acidic residues" evidence="2">
    <location>
        <begin position="1"/>
        <end position="19"/>
    </location>
</feature>
<dbReference type="GO" id="GO:0005634">
    <property type="term" value="C:nucleus"/>
    <property type="evidence" value="ECO:0007669"/>
    <property type="project" value="TreeGrafter"/>
</dbReference>
<feature type="compositionally biased region" description="Basic and acidic residues" evidence="2">
    <location>
        <begin position="198"/>
        <end position="221"/>
    </location>
</feature>
<organism evidence="4 5">
    <name type="scientific">Monascus purpureus</name>
    <name type="common">Red mold</name>
    <name type="synonym">Monascus anka</name>
    <dbReference type="NCBI Taxonomy" id="5098"/>
    <lineage>
        <taxon>Eukaryota</taxon>
        <taxon>Fungi</taxon>
        <taxon>Dikarya</taxon>
        <taxon>Ascomycota</taxon>
        <taxon>Pezizomycotina</taxon>
        <taxon>Eurotiomycetes</taxon>
        <taxon>Eurotiomycetidae</taxon>
        <taxon>Eurotiales</taxon>
        <taxon>Aspergillaceae</taxon>
        <taxon>Monascus</taxon>
    </lineage>
</organism>
<dbReference type="GO" id="GO:0030490">
    <property type="term" value="P:maturation of SSU-rRNA"/>
    <property type="evidence" value="ECO:0007669"/>
    <property type="project" value="TreeGrafter"/>
</dbReference>
<evidence type="ECO:0000259" key="3">
    <source>
        <dbReference type="Pfam" id="PF09073"/>
    </source>
</evidence>
<dbReference type="InterPro" id="IPR015158">
    <property type="entry name" value="Bud22_dom"/>
</dbReference>
<dbReference type="InterPro" id="IPR037393">
    <property type="entry name" value="Bud22/SRFB1"/>
</dbReference>
<feature type="compositionally biased region" description="Basic and acidic residues" evidence="2">
    <location>
        <begin position="351"/>
        <end position="401"/>
    </location>
</feature>
<dbReference type="GO" id="GO:0030686">
    <property type="term" value="C:90S preribosome"/>
    <property type="evidence" value="ECO:0007669"/>
    <property type="project" value="TreeGrafter"/>
</dbReference>
<proteinExistence type="predicted"/>
<feature type="domain" description="Bud22" evidence="3">
    <location>
        <begin position="37"/>
        <end position="449"/>
    </location>
</feature>
<evidence type="ECO:0000313" key="4">
    <source>
        <dbReference type="EMBL" id="TQB77606.1"/>
    </source>
</evidence>
<gene>
    <name evidence="4" type="ORF">MPDQ_000147</name>
</gene>
<feature type="region of interest" description="Disordered" evidence="2">
    <location>
        <begin position="1"/>
        <end position="23"/>
    </location>
</feature>
<dbReference type="AlphaFoldDB" id="A0A507R781"/>
<sequence>MPKRKLSELSDTAHAEPSHQNRKLHIQTERLTQKFNHGGFTLFRALKTARGFERQKLGRRQKTAKAQGDNQALERIEKEIAALKELDLHRTAEKHLLKQLIKTKRIAESPVFVQFKEGGKGRKISTEGPKDTAEANVTARLFKSNPIKNVLPDILGEIRKLLGVDGVAPARGGSGDNDNERNTSQSQGGKSTKAESIGSEKRDGGAITSTKDHDSASRSGEDVDMDDSDADSESVDYAQFDARLASSDEESEGEEEEEDARAVSEDGIALSEADDPSTRTSQSPSPKKSKMKSTELPKSTTFLPSLMMGGYWSGSESPSEDEEQPRRKNRMGQQARRALWEKKYGSRANHLQKEKQKQAKSRNSRDSGWDLRKGATDPSDGDGRGKWERGGGGKPQRRDVARGSGAVDSKRKDKAQTDNKPLHPSWEAARKAKEQATQASFQGKKITFD</sequence>
<dbReference type="STRING" id="5098.A0A507R781"/>
<keyword evidence="5" id="KW-1185">Reference proteome</keyword>
<dbReference type="PANTHER" id="PTHR23325:SF1">
    <property type="entry name" value="SERUM RESPONSE FACTOR-BINDING PROTEIN 1"/>
    <property type="match status" value="1"/>
</dbReference>
<keyword evidence="1" id="KW-0175">Coiled coil</keyword>
<comment type="caution">
    <text evidence="4">The sequence shown here is derived from an EMBL/GenBank/DDBJ whole genome shotgun (WGS) entry which is preliminary data.</text>
</comment>
<accession>A0A507R781</accession>
<dbReference type="PANTHER" id="PTHR23325">
    <property type="entry name" value="SERUM RESPONSE FACTOR-BINDING"/>
    <property type="match status" value="1"/>
</dbReference>